<proteinExistence type="predicted"/>
<dbReference type="Pfam" id="PF13481">
    <property type="entry name" value="AAA_25"/>
    <property type="match status" value="1"/>
</dbReference>
<dbReference type="InterPro" id="IPR027417">
    <property type="entry name" value="P-loop_NTPase"/>
</dbReference>
<dbReference type="InterPro" id="IPR003593">
    <property type="entry name" value="AAA+_ATPase"/>
</dbReference>
<feature type="domain" description="AAA+ ATPase" evidence="1">
    <location>
        <begin position="111"/>
        <end position="284"/>
    </location>
</feature>
<organism evidence="2 3">
    <name type="scientific">Ruegeria atlantica</name>
    <dbReference type="NCBI Taxonomy" id="81569"/>
    <lineage>
        <taxon>Bacteria</taxon>
        <taxon>Pseudomonadati</taxon>
        <taxon>Pseudomonadota</taxon>
        <taxon>Alphaproteobacteria</taxon>
        <taxon>Rhodobacterales</taxon>
        <taxon>Roseobacteraceae</taxon>
        <taxon>Ruegeria</taxon>
    </lineage>
</organism>
<dbReference type="Gene3D" id="3.40.50.300">
    <property type="entry name" value="P-loop containing nucleotide triphosphate hydrolases"/>
    <property type="match status" value="1"/>
</dbReference>
<gene>
    <name evidence="2" type="ORF">RUA4292_00614</name>
</gene>
<evidence type="ECO:0000313" key="3">
    <source>
        <dbReference type="Proteomes" id="UP000050783"/>
    </source>
</evidence>
<protein>
    <recommendedName>
        <fullName evidence="1">AAA+ ATPase domain-containing protein</fullName>
    </recommendedName>
</protein>
<dbReference type="AlphaFoldDB" id="A0A0P1EC16"/>
<evidence type="ECO:0000259" key="1">
    <source>
        <dbReference type="SMART" id="SM00382"/>
    </source>
</evidence>
<evidence type="ECO:0000313" key="2">
    <source>
        <dbReference type="EMBL" id="CUH46448.1"/>
    </source>
</evidence>
<sequence>MVDPFSNNAREGEDRALYWLRVISKVPYSDGSFEADVRAAIETEGGEVRVSDGFLVVQDGAERFRFKREGATYVPDPLPSDAYNRLKPVIGRDNLDPYLDEAWSIDDVLPLSGIAAVYGSPGSGKSVIVTDMMLHVASGKPWREKPVQRGIVIYAALEGGKKFRNRIVAAAKHNEFGVDDLALFVSLNVGIDLRSSGSDRKSMIDLALDLTRELGFPLRAIVIDTLNRAFGGGNENEPGDMGQLVSSLDEIINETDCLVVLVHHSGKDADRGMRGHSSLLGAVDTELKCSKAEGGRRIEATKQRDGETGIEFAFDVSAIEVGTSRSGKNISAPFARHLEIHEVTPKKETKGLGKNQVIVMDSLQILAAEPSQDTNPSGPGWPEEGSFTVIDANELLNLAKGKLPPPEDGKDDRRRDSVVRALKDLIAQGKLCQNQGMVWNPNRKRKK</sequence>
<dbReference type="GeneID" id="55491911"/>
<dbReference type="OrthoDB" id="1496333at2"/>
<dbReference type="EMBL" id="CYPU01000011">
    <property type="protein sequence ID" value="CUH46448.1"/>
    <property type="molecule type" value="Genomic_DNA"/>
</dbReference>
<dbReference type="SUPFAM" id="SSF52540">
    <property type="entry name" value="P-loop containing nucleoside triphosphate hydrolases"/>
    <property type="match status" value="1"/>
</dbReference>
<reference evidence="2 3" key="1">
    <citation type="submission" date="2015-09" db="EMBL/GenBank/DDBJ databases">
        <authorList>
            <consortium name="Swine Surveillance"/>
        </authorList>
    </citation>
    <scope>NUCLEOTIDE SEQUENCE [LARGE SCALE GENOMIC DNA]</scope>
    <source>
        <strain evidence="2 3">CECT 4292</strain>
    </source>
</reference>
<dbReference type="Proteomes" id="UP000050783">
    <property type="component" value="Unassembled WGS sequence"/>
</dbReference>
<name>A0A0P1EC16_9RHOB</name>
<accession>A0A0P1EC16</accession>
<dbReference type="SMART" id="SM00382">
    <property type="entry name" value="AAA"/>
    <property type="match status" value="1"/>
</dbReference>
<dbReference type="RefSeq" id="WP_058276242.1">
    <property type="nucleotide sequence ID" value="NZ_CYPU01000011.1"/>
</dbReference>